<dbReference type="InterPro" id="IPR036259">
    <property type="entry name" value="MFS_trans_sf"/>
</dbReference>
<dbReference type="AlphaFoldDB" id="L0GV94"/>
<evidence type="ECO:0000256" key="6">
    <source>
        <dbReference type="ARBA" id="ARBA00022989"/>
    </source>
</evidence>
<feature type="transmembrane region" description="Helical" evidence="8">
    <location>
        <begin position="326"/>
        <end position="346"/>
    </location>
</feature>
<feature type="transmembrane region" description="Helical" evidence="8">
    <location>
        <begin position="352"/>
        <end position="373"/>
    </location>
</feature>
<evidence type="ECO:0000313" key="11">
    <source>
        <dbReference type="Proteomes" id="UP000010816"/>
    </source>
</evidence>
<feature type="domain" description="Major facilitator superfamily (MFS) profile" evidence="9">
    <location>
        <begin position="197"/>
        <end position="379"/>
    </location>
</feature>
<feature type="transmembrane region" description="Helical" evidence="8">
    <location>
        <begin position="38"/>
        <end position="59"/>
    </location>
</feature>
<evidence type="ECO:0000256" key="4">
    <source>
        <dbReference type="ARBA" id="ARBA00022519"/>
    </source>
</evidence>
<dbReference type="OrthoDB" id="9150135at2"/>
<dbReference type="Pfam" id="PF12832">
    <property type="entry name" value="MFS_1_like"/>
    <property type="match status" value="1"/>
</dbReference>
<feature type="transmembrane region" description="Helical" evidence="8">
    <location>
        <begin position="231"/>
        <end position="251"/>
    </location>
</feature>
<keyword evidence="3" id="KW-1003">Cell membrane</keyword>
<dbReference type="NCBIfam" id="NF037955">
    <property type="entry name" value="mfs"/>
    <property type="match status" value="1"/>
</dbReference>
<dbReference type="GO" id="GO:0030395">
    <property type="term" value="F:lactose binding"/>
    <property type="evidence" value="ECO:0007669"/>
    <property type="project" value="TreeGrafter"/>
</dbReference>
<keyword evidence="6 8" id="KW-1133">Transmembrane helix</keyword>
<dbReference type="KEGG" id="tmb:Thimo_1102"/>
<dbReference type="STRING" id="765912.Thimo_1102"/>
<dbReference type="PROSITE" id="PS50850">
    <property type="entry name" value="MFS"/>
    <property type="match status" value="1"/>
</dbReference>
<dbReference type="PATRIC" id="fig|765912.4.peg.1064"/>
<dbReference type="RefSeq" id="WP_015280051.1">
    <property type="nucleotide sequence ID" value="NC_019940.1"/>
</dbReference>
<reference evidence="10 11" key="1">
    <citation type="submission" date="2011-09" db="EMBL/GenBank/DDBJ databases">
        <title>Complete sequence of chromosome of Thioflavicoccus mobilis 8321.</title>
        <authorList>
            <consortium name="US DOE Joint Genome Institute"/>
            <person name="Lucas S."/>
            <person name="Han J."/>
            <person name="Lapidus A."/>
            <person name="Cheng J.-F."/>
            <person name="Goodwin L."/>
            <person name="Pitluck S."/>
            <person name="Peters L."/>
            <person name="Ovchinnikova G."/>
            <person name="Lu M."/>
            <person name="Detter J.C."/>
            <person name="Han C."/>
            <person name="Tapia R."/>
            <person name="Land M."/>
            <person name="Hauser L."/>
            <person name="Kyrpides N."/>
            <person name="Ivanova N."/>
            <person name="Pagani I."/>
            <person name="Vogl K."/>
            <person name="Liu Z."/>
            <person name="Imhoff J."/>
            <person name="Thiel V."/>
            <person name="Frigaard N.-U."/>
            <person name="Bryant D."/>
            <person name="Woyke T."/>
        </authorList>
    </citation>
    <scope>NUCLEOTIDE SEQUENCE [LARGE SCALE GENOMIC DNA]</scope>
    <source>
        <strain evidence="10 11">8321</strain>
    </source>
</reference>
<dbReference type="eggNOG" id="COG2270">
    <property type="taxonomic scope" value="Bacteria"/>
</dbReference>
<dbReference type="SUPFAM" id="SSF103473">
    <property type="entry name" value="MFS general substrate transporter"/>
    <property type="match status" value="1"/>
</dbReference>
<protein>
    <submittedName>
        <fullName evidence="10">Nitrate/nitrite transporter</fullName>
    </submittedName>
</protein>
<feature type="transmembrane region" description="Helical" evidence="8">
    <location>
        <begin position="293"/>
        <end position="314"/>
    </location>
</feature>
<feature type="transmembrane region" description="Helical" evidence="8">
    <location>
        <begin position="198"/>
        <end position="219"/>
    </location>
</feature>
<name>L0GV94_9GAMM</name>
<dbReference type="InterPro" id="IPR026032">
    <property type="entry name" value="HcaT-like"/>
</dbReference>
<comment type="subcellular location">
    <subcellularLocation>
        <location evidence="1">Cell inner membrane</location>
        <topology evidence="1">Multi-pass membrane protein</topology>
    </subcellularLocation>
</comment>
<gene>
    <name evidence="10" type="ORF">Thimo_1102</name>
</gene>
<dbReference type="GO" id="GO:0015528">
    <property type="term" value="F:lactose:proton symporter activity"/>
    <property type="evidence" value="ECO:0007669"/>
    <property type="project" value="TreeGrafter"/>
</dbReference>
<evidence type="ECO:0000259" key="9">
    <source>
        <dbReference type="PROSITE" id="PS50850"/>
    </source>
</evidence>
<evidence type="ECO:0000313" key="10">
    <source>
        <dbReference type="EMBL" id="AGA89906.1"/>
    </source>
</evidence>
<evidence type="ECO:0000256" key="1">
    <source>
        <dbReference type="ARBA" id="ARBA00004429"/>
    </source>
</evidence>
<dbReference type="PANTHER" id="PTHR23522:SF10">
    <property type="entry name" value="3-PHENYLPROPIONIC ACID TRANSPORTER-RELATED"/>
    <property type="match status" value="1"/>
</dbReference>
<feature type="transmembrane region" description="Helical" evidence="8">
    <location>
        <begin position="158"/>
        <end position="177"/>
    </location>
</feature>
<dbReference type="PANTHER" id="PTHR23522">
    <property type="entry name" value="BLL5896 PROTEIN"/>
    <property type="match status" value="1"/>
</dbReference>
<evidence type="ECO:0000256" key="2">
    <source>
        <dbReference type="ARBA" id="ARBA00022448"/>
    </source>
</evidence>
<dbReference type="PIRSF" id="PIRSF004925">
    <property type="entry name" value="HcaT"/>
    <property type="match status" value="1"/>
</dbReference>
<proteinExistence type="predicted"/>
<evidence type="ECO:0000256" key="3">
    <source>
        <dbReference type="ARBA" id="ARBA00022475"/>
    </source>
</evidence>
<evidence type="ECO:0000256" key="5">
    <source>
        <dbReference type="ARBA" id="ARBA00022692"/>
    </source>
</evidence>
<feature type="transmembrane region" description="Helical" evidence="8">
    <location>
        <begin position="127"/>
        <end position="146"/>
    </location>
</feature>
<dbReference type="CDD" id="cd17335">
    <property type="entry name" value="MFS_MFSD6"/>
    <property type="match status" value="1"/>
</dbReference>
<evidence type="ECO:0000256" key="8">
    <source>
        <dbReference type="SAM" id="Phobius"/>
    </source>
</evidence>
<keyword evidence="4" id="KW-0997">Cell inner membrane</keyword>
<evidence type="ECO:0000256" key="7">
    <source>
        <dbReference type="ARBA" id="ARBA00023136"/>
    </source>
</evidence>
<keyword evidence="5 8" id="KW-0812">Transmembrane</keyword>
<accession>L0GV94</accession>
<feature type="transmembrane region" description="Helical" evidence="8">
    <location>
        <begin position="263"/>
        <end position="287"/>
    </location>
</feature>
<keyword evidence="11" id="KW-1185">Reference proteome</keyword>
<dbReference type="EMBL" id="CP003051">
    <property type="protein sequence ID" value="AGA89906.1"/>
    <property type="molecule type" value="Genomic_DNA"/>
</dbReference>
<dbReference type="Gene3D" id="1.20.1250.20">
    <property type="entry name" value="MFS general substrate transporter like domains"/>
    <property type="match status" value="2"/>
</dbReference>
<keyword evidence="7 8" id="KW-0472">Membrane</keyword>
<organism evidence="10 11">
    <name type="scientific">Thioflavicoccus mobilis 8321</name>
    <dbReference type="NCBI Taxonomy" id="765912"/>
    <lineage>
        <taxon>Bacteria</taxon>
        <taxon>Pseudomonadati</taxon>
        <taxon>Pseudomonadota</taxon>
        <taxon>Gammaproteobacteria</taxon>
        <taxon>Chromatiales</taxon>
        <taxon>Chromatiaceae</taxon>
        <taxon>Thioflavicoccus</taxon>
    </lineage>
</organism>
<dbReference type="InterPro" id="IPR020846">
    <property type="entry name" value="MFS_dom"/>
</dbReference>
<dbReference type="HOGENOM" id="CLU_013133_6_0_6"/>
<feature type="transmembrane region" description="Helical" evidence="8">
    <location>
        <begin position="79"/>
        <end position="106"/>
    </location>
</feature>
<dbReference type="InterPro" id="IPR024989">
    <property type="entry name" value="MFS_assoc_dom"/>
</dbReference>
<sequence>MPYWRLASFYFFYFGSLGALMPYWGLYLQERGFSSLAIGQLVAILMATKIVAPNVWGWLADRQGRRMPIVRQASLLSALAFLAVFVADGLAQMALVMVLFSFFWNASLPQMEAVTFSHLGARVNRYASIRLWGSIGFIVAVGGLGVGRQYLGNELVPLVVLGLYAGVWLSALAVPEGKVVAHEEASPPITRLLRRREIQAFLVSALLMQMSHGAYYAFYSIYLEQAGYDSLAIGALWAWAVVIEVLVFLAMHRLLDDFGARRILLATFALAVLRWLLIGSFVAVPAVQILAQALHAATFGAFHAAAIHLAYHYFPGRTQGRGQALYNSASFGVGGGIGTLASGFLWTGVGATATFVASAGVAALGGLLVWRWVDRARRF</sequence>
<dbReference type="Proteomes" id="UP000010816">
    <property type="component" value="Chromosome"/>
</dbReference>
<feature type="transmembrane region" description="Helical" evidence="8">
    <location>
        <begin position="6"/>
        <end position="26"/>
    </location>
</feature>
<dbReference type="GO" id="GO:0005886">
    <property type="term" value="C:plasma membrane"/>
    <property type="evidence" value="ECO:0007669"/>
    <property type="project" value="UniProtKB-SubCell"/>
</dbReference>
<keyword evidence="2" id="KW-0813">Transport</keyword>